<reference evidence="2" key="1">
    <citation type="submission" date="2019-11" db="EMBL/GenBank/DDBJ databases">
        <authorList>
            <person name="Feng L."/>
        </authorList>
    </citation>
    <scope>NUCLEOTIDE SEQUENCE</scope>
    <source>
        <strain evidence="2">VdisparLFYP95</strain>
    </source>
</reference>
<keyword evidence="1" id="KW-0472">Membrane</keyword>
<name>A0A6N3CQK9_9FIRM</name>
<sequence>MDTTCFLFSDRVLVYSIAKDGVLNRFVDIVVHIFRLLLRLLYLFGSIWIYLVYIDVFRT</sequence>
<keyword evidence="1" id="KW-0812">Transmembrane</keyword>
<feature type="transmembrane region" description="Helical" evidence="1">
    <location>
        <begin position="29"/>
        <end position="53"/>
    </location>
</feature>
<protein>
    <submittedName>
        <fullName evidence="2">Uncharacterized protein</fullName>
    </submittedName>
</protein>
<proteinExistence type="predicted"/>
<dbReference type="EMBL" id="CACRUF010000042">
    <property type="protein sequence ID" value="VYU18135.1"/>
    <property type="molecule type" value="Genomic_DNA"/>
</dbReference>
<evidence type="ECO:0000313" key="2">
    <source>
        <dbReference type="EMBL" id="VYU18135.1"/>
    </source>
</evidence>
<evidence type="ECO:0000256" key="1">
    <source>
        <dbReference type="SAM" id="Phobius"/>
    </source>
</evidence>
<accession>A0A6N3CQK9</accession>
<dbReference type="AlphaFoldDB" id="A0A6N3CQK9"/>
<keyword evidence="1" id="KW-1133">Transmembrane helix</keyword>
<gene>
    <name evidence="2" type="ORF">VDLFYP95_01718</name>
</gene>
<organism evidence="2">
    <name type="scientific">Veillonella dispar</name>
    <dbReference type="NCBI Taxonomy" id="39778"/>
    <lineage>
        <taxon>Bacteria</taxon>
        <taxon>Bacillati</taxon>
        <taxon>Bacillota</taxon>
        <taxon>Negativicutes</taxon>
        <taxon>Veillonellales</taxon>
        <taxon>Veillonellaceae</taxon>
        <taxon>Veillonella</taxon>
    </lineage>
</organism>